<keyword evidence="2" id="KW-0472">Membrane</keyword>
<keyword evidence="5" id="KW-1185">Reference proteome</keyword>
<feature type="transmembrane region" description="Helical" evidence="2">
    <location>
        <begin position="27"/>
        <end position="46"/>
    </location>
</feature>
<dbReference type="EMBL" id="JAAMPC010000006">
    <property type="protein sequence ID" value="KAG2309060.1"/>
    <property type="molecule type" value="Genomic_DNA"/>
</dbReference>
<reference evidence="4 5" key="1">
    <citation type="submission" date="2020-02" db="EMBL/GenBank/DDBJ databases">
        <authorList>
            <person name="Ma Q."/>
            <person name="Huang Y."/>
            <person name="Song X."/>
            <person name="Pei D."/>
        </authorList>
    </citation>
    <scope>NUCLEOTIDE SEQUENCE [LARGE SCALE GENOMIC DNA]</scope>
    <source>
        <strain evidence="4">Sxm20200214</strain>
        <tissue evidence="4">Leaf</tissue>
    </source>
</reference>
<keyword evidence="2" id="KW-0961">Cell wall biogenesis/degradation</keyword>
<dbReference type="OrthoDB" id="540503at2759"/>
<dbReference type="GO" id="GO:0016757">
    <property type="term" value="F:glycosyltransferase activity"/>
    <property type="evidence" value="ECO:0007669"/>
    <property type="project" value="UniProtKB-KW"/>
</dbReference>
<accession>A0A8X7VDL9</accession>
<dbReference type="Proteomes" id="UP000886595">
    <property type="component" value="Unassembled WGS sequence"/>
</dbReference>
<dbReference type="InterPro" id="IPR029044">
    <property type="entry name" value="Nucleotide-diphossugar_trans"/>
</dbReference>
<keyword evidence="2" id="KW-0812">Transmembrane</keyword>
<dbReference type="PANTHER" id="PTHR46038:SF13">
    <property type="entry name" value="GLYCOSYLTRANSFERASE"/>
    <property type="match status" value="1"/>
</dbReference>
<dbReference type="InterPro" id="IPR044821">
    <property type="entry name" value="At1g28695/At4g15970-like"/>
</dbReference>
<evidence type="ECO:0000313" key="5">
    <source>
        <dbReference type="Proteomes" id="UP000886595"/>
    </source>
</evidence>
<keyword evidence="2" id="KW-0333">Golgi apparatus</keyword>
<organism evidence="4 5">
    <name type="scientific">Brassica carinata</name>
    <name type="common">Ethiopian mustard</name>
    <name type="synonym">Abyssinian cabbage</name>
    <dbReference type="NCBI Taxonomy" id="52824"/>
    <lineage>
        <taxon>Eukaryota</taxon>
        <taxon>Viridiplantae</taxon>
        <taxon>Streptophyta</taxon>
        <taxon>Embryophyta</taxon>
        <taxon>Tracheophyta</taxon>
        <taxon>Spermatophyta</taxon>
        <taxon>Magnoliopsida</taxon>
        <taxon>eudicotyledons</taxon>
        <taxon>Gunneridae</taxon>
        <taxon>Pentapetalae</taxon>
        <taxon>rosids</taxon>
        <taxon>malvids</taxon>
        <taxon>Brassicales</taxon>
        <taxon>Brassicaceae</taxon>
        <taxon>Brassiceae</taxon>
        <taxon>Brassica</taxon>
    </lineage>
</organism>
<gene>
    <name evidence="4" type="ORF">Bca52824_028808</name>
</gene>
<dbReference type="PANTHER" id="PTHR46038">
    <property type="entry name" value="EXPRESSED PROTEIN-RELATED"/>
    <property type="match status" value="1"/>
</dbReference>
<comment type="similarity">
    <text evidence="1 2">Belongs to the glycosyltransferase 77 family.</text>
</comment>
<dbReference type="EC" id="2.4.2.-" evidence="2"/>
<keyword evidence="2" id="KW-1133">Transmembrane helix</keyword>
<comment type="subcellular location">
    <subcellularLocation>
        <location evidence="2">Golgi apparatus membrane</location>
        <topology evidence="2">Single-pass type II membrane protein</topology>
    </subcellularLocation>
</comment>
<evidence type="ECO:0000256" key="2">
    <source>
        <dbReference type="RuleBase" id="RU363055"/>
    </source>
</evidence>
<protein>
    <recommendedName>
        <fullName evidence="2">Glycosyltransferase</fullName>
        <ecNumber evidence="2">2.4.2.-</ecNumber>
    </recommendedName>
</protein>
<dbReference type="GO" id="GO:0000139">
    <property type="term" value="C:Golgi membrane"/>
    <property type="evidence" value="ECO:0007669"/>
    <property type="project" value="UniProtKB-SubCell"/>
</dbReference>
<dbReference type="SUPFAM" id="SSF53448">
    <property type="entry name" value="Nucleotide-diphospho-sugar transferases"/>
    <property type="match status" value="1"/>
</dbReference>
<evidence type="ECO:0000313" key="4">
    <source>
        <dbReference type="EMBL" id="KAG2309060.1"/>
    </source>
</evidence>
<proteinExistence type="inferred from homology"/>
<keyword evidence="2" id="KW-0328">Glycosyltransferase</keyword>
<evidence type="ECO:0000256" key="1">
    <source>
        <dbReference type="ARBA" id="ARBA00007033"/>
    </source>
</evidence>
<dbReference type="GO" id="GO:0071555">
    <property type="term" value="P:cell wall organization"/>
    <property type="evidence" value="ECO:0007669"/>
    <property type="project" value="UniProtKB-KW"/>
</dbReference>
<dbReference type="AlphaFoldDB" id="A0A8X7VDL9"/>
<evidence type="ECO:0000259" key="3">
    <source>
        <dbReference type="Pfam" id="PF03407"/>
    </source>
</evidence>
<sequence length="334" mass="39219">MVDCINGGKNDSQRQQPWSLFGLRNNVKLIFVFLTITALLSLASMAKDVGALERVLLEATTEEKTVILTTLNRAWAEPNSTFDLFLEGFHVGVGTKRLLRHLVVVCMDEEAYSRCLEIHPRRCHLLKTPGIDFSGQKNYMTPDYLKMMWRRLEFLGSILELGYNFLFTDMDIMWLRDPFPHLLSEVDFQIACDRYNGNSRDPGNSVNAGFKFVQANHRTVKFYKYWYESRWTFCGKNEQDVFNIIKHDRFVKEELGLTMRFLGTVYFRGFCQMHREMEKICTMHANCCLGLQNKINDLRQVLQDWKYYLSTTDRRNMTWRSPDSCRRSRSKGKV</sequence>
<keyword evidence="2" id="KW-0735">Signal-anchor</keyword>
<dbReference type="Pfam" id="PF03407">
    <property type="entry name" value="Nucleotid_trans"/>
    <property type="match status" value="1"/>
</dbReference>
<dbReference type="InterPro" id="IPR005069">
    <property type="entry name" value="Nucl-diP-sugar_transferase"/>
</dbReference>
<feature type="domain" description="Nucleotide-diphospho-sugar transferase" evidence="3">
    <location>
        <begin position="98"/>
        <end position="298"/>
    </location>
</feature>
<comment type="caution">
    <text evidence="4">The sequence shown here is derived from an EMBL/GenBank/DDBJ whole genome shotgun (WGS) entry which is preliminary data.</text>
</comment>
<keyword evidence="2" id="KW-0808">Transferase</keyword>
<name>A0A8X7VDL9_BRACI</name>